<dbReference type="Gene3D" id="2.30.130.40">
    <property type="entry name" value="LON domain-like"/>
    <property type="match status" value="1"/>
</dbReference>
<dbReference type="InterPro" id="IPR046336">
    <property type="entry name" value="Lon_prtase_N_sf"/>
</dbReference>
<dbReference type="SUPFAM" id="SSF88697">
    <property type="entry name" value="PUA domain-like"/>
    <property type="match status" value="1"/>
</dbReference>
<gene>
    <name evidence="2" type="ORF">FXV83_33820</name>
</gene>
<evidence type="ECO:0000313" key="3">
    <source>
        <dbReference type="Proteomes" id="UP000324797"/>
    </source>
</evidence>
<dbReference type="InterPro" id="IPR015947">
    <property type="entry name" value="PUA-like_sf"/>
</dbReference>
<dbReference type="PROSITE" id="PS51787">
    <property type="entry name" value="LON_N"/>
    <property type="match status" value="1"/>
</dbReference>
<dbReference type="AlphaFoldDB" id="A0A5S4YDR6"/>
<dbReference type="InterPro" id="IPR003111">
    <property type="entry name" value="Lon_prtase_N"/>
</dbReference>
<comment type="caution">
    <text evidence="2">The sequence shown here is derived from an EMBL/GenBank/DDBJ whole genome shotgun (WGS) entry which is preliminary data.</text>
</comment>
<dbReference type="Proteomes" id="UP000324797">
    <property type="component" value="Unassembled WGS sequence"/>
</dbReference>
<dbReference type="PANTHER" id="PTHR46732">
    <property type="entry name" value="ATP-DEPENDENT PROTEASE LA (LON) DOMAIN PROTEIN"/>
    <property type="match status" value="1"/>
</dbReference>
<protein>
    <submittedName>
        <fullName evidence="2">Peptidase S16</fullName>
    </submittedName>
</protein>
<dbReference type="EMBL" id="VSTH01000142">
    <property type="protein sequence ID" value="TYO62163.1"/>
    <property type="molecule type" value="Genomic_DNA"/>
</dbReference>
<name>A0A5S4YDR6_9BRAD</name>
<accession>A0A5S4YDR6</accession>
<feature type="domain" description="Lon N-terminal" evidence="1">
    <location>
        <begin position="17"/>
        <end position="213"/>
    </location>
</feature>
<sequence length="225" mass="24917">MPINIEYRGPADLPEIIPVFPLPGALLLPRGQMPLNIFEPRYLAMVDDSLRDGHRLIGMIQPDIAHSPKNSDKPALFRVGCVGRITQLAESGDGRYILELTGVARFRIVEELEVLTAYRQCKVDFFAFADDFTARLGEDEVNREALLVALTDFLKANNLKVDWEGVESAPNEALVNALAMMSPYGPAEKQAMLEAPDLKTRAEILIAVTEMDLAKKRTSGDPPLQ</sequence>
<evidence type="ECO:0000313" key="2">
    <source>
        <dbReference type="EMBL" id="TYO62163.1"/>
    </source>
</evidence>
<dbReference type="PANTHER" id="PTHR46732:SF8">
    <property type="entry name" value="ATP-DEPENDENT PROTEASE LA (LON) DOMAIN PROTEIN"/>
    <property type="match status" value="1"/>
</dbReference>
<evidence type="ECO:0000259" key="1">
    <source>
        <dbReference type="PROSITE" id="PS51787"/>
    </source>
</evidence>
<reference evidence="2 3" key="1">
    <citation type="submission" date="2019-08" db="EMBL/GenBank/DDBJ databases">
        <title>Bradyrhizobium hipponensis sp. nov., a rhizobium isolated from a Lupinus angustifolius root nodule in Tunisia.</title>
        <authorList>
            <person name="Off K."/>
            <person name="Rejili M."/>
            <person name="Mars M."/>
            <person name="Brachmann A."/>
            <person name="Marin M."/>
        </authorList>
    </citation>
    <scope>NUCLEOTIDE SEQUENCE [LARGE SCALE GENOMIC DNA]</scope>
    <source>
        <strain evidence="3">aSej3</strain>
    </source>
</reference>
<keyword evidence="3" id="KW-1185">Reference proteome</keyword>
<dbReference type="SMART" id="SM00464">
    <property type="entry name" value="LON"/>
    <property type="match status" value="1"/>
</dbReference>
<dbReference type="Pfam" id="PF02190">
    <property type="entry name" value="LON_substr_bdg"/>
    <property type="match status" value="1"/>
</dbReference>
<dbReference type="RefSeq" id="WP_148743892.1">
    <property type="nucleotide sequence ID" value="NZ_VSTH01000142.1"/>
</dbReference>
<organism evidence="2 3">
    <name type="scientific">Bradyrhizobium hipponense</name>
    <dbReference type="NCBI Taxonomy" id="2605638"/>
    <lineage>
        <taxon>Bacteria</taxon>
        <taxon>Pseudomonadati</taxon>
        <taxon>Pseudomonadota</taxon>
        <taxon>Alphaproteobacteria</taxon>
        <taxon>Hyphomicrobiales</taxon>
        <taxon>Nitrobacteraceae</taxon>
        <taxon>Bradyrhizobium</taxon>
    </lineage>
</organism>
<proteinExistence type="predicted"/>